<comment type="caution">
    <text evidence="1">The sequence shown here is derived from an EMBL/GenBank/DDBJ whole genome shotgun (WGS) entry which is preliminary data.</text>
</comment>
<gene>
    <name evidence="1" type="ORF">ACFMB1_01695</name>
</gene>
<accession>A0ABW1KR35</accession>
<dbReference type="SUPFAM" id="SSF56784">
    <property type="entry name" value="HAD-like"/>
    <property type="match status" value="1"/>
</dbReference>
<proteinExistence type="predicted"/>
<sequence length="186" mass="20285">MVDYRGPERLAALSNGRLSLAEARTALSQTPALHAFERGELTPLAFAEQAVQQWELDVSPGDFIADFETWPERFLPGARDAINALEGKYRLACFSNINIPHWRQAETLGLAQLFEKTFLSHELGARKPEQRAYDLVINSLDAPPAGVLFFDDVAENVAAAREAGVQAQHVDAGRGLLSALSDAGVI</sequence>
<keyword evidence="2" id="KW-1185">Reference proteome</keyword>
<dbReference type="PANTHER" id="PTHR43611:SF3">
    <property type="entry name" value="FLAVIN MONONUCLEOTIDE HYDROLASE 1, CHLOROPLATIC"/>
    <property type="match status" value="1"/>
</dbReference>
<evidence type="ECO:0000313" key="1">
    <source>
        <dbReference type="EMBL" id="MFC6034235.1"/>
    </source>
</evidence>
<dbReference type="InterPro" id="IPR023198">
    <property type="entry name" value="PGP-like_dom2"/>
</dbReference>
<dbReference type="GO" id="GO:0016787">
    <property type="term" value="F:hydrolase activity"/>
    <property type="evidence" value="ECO:0007669"/>
    <property type="project" value="UniProtKB-KW"/>
</dbReference>
<dbReference type="Gene3D" id="1.10.150.240">
    <property type="entry name" value="Putative phosphatase, domain 2"/>
    <property type="match status" value="1"/>
</dbReference>
<protein>
    <submittedName>
        <fullName evidence="1">HAD-IA family hydrolase</fullName>
    </submittedName>
</protein>
<keyword evidence="1" id="KW-0378">Hydrolase</keyword>
<dbReference type="InterPro" id="IPR006439">
    <property type="entry name" value="HAD-SF_hydro_IA"/>
</dbReference>
<dbReference type="EMBL" id="JBHPON010000001">
    <property type="protein sequence ID" value="MFC6034235.1"/>
    <property type="molecule type" value="Genomic_DNA"/>
</dbReference>
<evidence type="ECO:0000313" key="2">
    <source>
        <dbReference type="Proteomes" id="UP001596116"/>
    </source>
</evidence>
<name>A0ABW1KR35_9PROT</name>
<dbReference type="NCBIfam" id="TIGR01509">
    <property type="entry name" value="HAD-SF-IA-v3"/>
    <property type="match status" value="1"/>
</dbReference>
<dbReference type="Gene3D" id="3.40.50.1000">
    <property type="entry name" value="HAD superfamily/HAD-like"/>
    <property type="match status" value="1"/>
</dbReference>
<dbReference type="PANTHER" id="PTHR43611">
    <property type="entry name" value="ALPHA-D-GLUCOSE 1-PHOSPHATE PHOSPHATASE"/>
    <property type="match status" value="1"/>
</dbReference>
<dbReference type="RefSeq" id="WP_379923925.1">
    <property type="nucleotide sequence ID" value="NZ_JBHPON010000001.1"/>
</dbReference>
<dbReference type="Pfam" id="PF00702">
    <property type="entry name" value="Hydrolase"/>
    <property type="match status" value="1"/>
</dbReference>
<reference evidence="1 2" key="1">
    <citation type="submission" date="2024-09" db="EMBL/GenBank/DDBJ databases">
        <authorList>
            <person name="Zhang Z.-H."/>
        </authorList>
    </citation>
    <scope>NUCLEOTIDE SEQUENCE [LARGE SCALE GENOMIC DNA]</scope>
    <source>
        <strain evidence="1 2">HHTR114</strain>
    </source>
</reference>
<dbReference type="Proteomes" id="UP001596116">
    <property type="component" value="Unassembled WGS sequence"/>
</dbReference>
<dbReference type="InterPro" id="IPR023214">
    <property type="entry name" value="HAD_sf"/>
</dbReference>
<organism evidence="1 2">
    <name type="scientific">Hyphococcus aureus</name>
    <dbReference type="NCBI Taxonomy" id="2666033"/>
    <lineage>
        <taxon>Bacteria</taxon>
        <taxon>Pseudomonadati</taxon>
        <taxon>Pseudomonadota</taxon>
        <taxon>Alphaproteobacteria</taxon>
        <taxon>Parvularculales</taxon>
        <taxon>Parvularculaceae</taxon>
        <taxon>Hyphococcus</taxon>
    </lineage>
</organism>
<dbReference type="InterPro" id="IPR036412">
    <property type="entry name" value="HAD-like_sf"/>
</dbReference>